<feature type="domain" description="Purple acid phosphatase N-terminal" evidence="5">
    <location>
        <begin position="62"/>
        <end position="152"/>
    </location>
</feature>
<reference evidence="6" key="2">
    <citation type="submission" date="2015-05" db="EMBL/GenBank/DDBJ databases">
        <authorList>
            <person name="Wang D.B."/>
            <person name="Wang M."/>
        </authorList>
    </citation>
    <scope>NUCLEOTIDE SEQUENCE [LARGE SCALE GENOMIC DNA]</scope>
    <source>
        <strain evidence="6">M72</strain>
    </source>
</reference>
<evidence type="ECO:0000313" key="7">
    <source>
        <dbReference type="EMBL" id="CUN01976.1"/>
    </source>
</evidence>
<dbReference type="InterPro" id="IPR008963">
    <property type="entry name" value="Purple_acid_Pase-like_N"/>
</dbReference>
<dbReference type="InterPro" id="IPR003343">
    <property type="entry name" value="Big_2"/>
</dbReference>
<protein>
    <submittedName>
        <fullName evidence="7">Exopolysaccharide biosynthesis protein related to N-acetylglucosamine-1-phosphodiester alpha-N-acetylglucosaminidase</fullName>
    </submittedName>
</protein>
<evidence type="ECO:0000313" key="9">
    <source>
        <dbReference type="Proteomes" id="UP000095495"/>
    </source>
</evidence>
<dbReference type="Gene3D" id="2.60.40.1080">
    <property type="match status" value="1"/>
</dbReference>
<dbReference type="EMBL" id="CVRR01000011">
    <property type="protein sequence ID" value="CRL36261.1"/>
    <property type="molecule type" value="Genomic_DNA"/>
</dbReference>
<dbReference type="SUPFAM" id="SSF56300">
    <property type="entry name" value="Metallo-dependent phosphatases"/>
    <property type="match status" value="1"/>
</dbReference>
<dbReference type="RefSeq" id="WP_055067499.1">
    <property type="nucleotide sequence ID" value="NZ_CP173697.1"/>
</dbReference>
<feature type="signal peptide" evidence="2">
    <location>
        <begin position="1"/>
        <end position="19"/>
    </location>
</feature>
<dbReference type="Pfam" id="PF02368">
    <property type="entry name" value="Big_2"/>
    <property type="match status" value="1"/>
</dbReference>
<keyword evidence="1 2" id="KW-0732">Signal</keyword>
<dbReference type="GO" id="GO:0003993">
    <property type="term" value="F:acid phosphatase activity"/>
    <property type="evidence" value="ECO:0007669"/>
    <property type="project" value="InterPro"/>
</dbReference>
<feature type="domain" description="BIG2" evidence="4">
    <location>
        <begin position="510"/>
        <end position="572"/>
    </location>
</feature>
<reference evidence="8" key="1">
    <citation type="submission" date="2015-05" db="EMBL/GenBank/DDBJ databases">
        <authorList>
            <consortium name="Pathogen Informatics"/>
        </authorList>
    </citation>
    <scope>NUCLEOTIDE SEQUENCE [LARGE SCALE GENOMIC DNA]</scope>
    <source>
        <strain evidence="7 9">2789STDY5608863</strain>
        <strain evidence="8">M72</strain>
    </source>
</reference>
<dbReference type="InterPro" id="IPR004843">
    <property type="entry name" value="Calcineurin-like_PHP"/>
</dbReference>
<feature type="domain" description="Calcineurin-like phosphoesterase" evidence="3">
    <location>
        <begin position="204"/>
        <end position="381"/>
    </location>
</feature>
<dbReference type="InterPro" id="IPR029052">
    <property type="entry name" value="Metallo-depent_PP-like"/>
</dbReference>
<dbReference type="PANTHER" id="PTHR22953:SF153">
    <property type="entry name" value="PURPLE ACID PHOSPHATASE"/>
    <property type="match status" value="1"/>
</dbReference>
<dbReference type="Pfam" id="PF00149">
    <property type="entry name" value="Metallophos"/>
    <property type="match status" value="1"/>
</dbReference>
<name>A0A0M6WJC7_9FIRM</name>
<dbReference type="Proteomes" id="UP000095495">
    <property type="component" value="Unassembled WGS sequence"/>
</dbReference>
<evidence type="ECO:0000259" key="3">
    <source>
        <dbReference type="Pfam" id="PF00149"/>
    </source>
</evidence>
<dbReference type="SUPFAM" id="SSF49363">
    <property type="entry name" value="Purple acid phosphatase, N-terminal domain"/>
    <property type="match status" value="1"/>
</dbReference>
<dbReference type="Gene3D" id="2.60.40.380">
    <property type="entry name" value="Purple acid phosphatase-like, N-terminal"/>
    <property type="match status" value="1"/>
</dbReference>
<organism evidence="6 8">
    <name type="scientific">Roseburia faecis</name>
    <dbReference type="NCBI Taxonomy" id="301302"/>
    <lineage>
        <taxon>Bacteria</taxon>
        <taxon>Bacillati</taxon>
        <taxon>Bacillota</taxon>
        <taxon>Clostridia</taxon>
        <taxon>Lachnospirales</taxon>
        <taxon>Lachnospiraceae</taxon>
        <taxon>Roseburia</taxon>
    </lineage>
</organism>
<keyword evidence="8" id="KW-1185">Reference proteome</keyword>
<dbReference type="Pfam" id="PF16656">
    <property type="entry name" value="Pur_ac_phosph_N"/>
    <property type="match status" value="1"/>
</dbReference>
<dbReference type="PANTHER" id="PTHR22953">
    <property type="entry name" value="ACID PHOSPHATASE RELATED"/>
    <property type="match status" value="1"/>
</dbReference>
<dbReference type="OrthoDB" id="9809781at2"/>
<dbReference type="SUPFAM" id="SSF49373">
    <property type="entry name" value="Invasin/intimin cell-adhesion fragments"/>
    <property type="match status" value="1"/>
</dbReference>
<evidence type="ECO:0000259" key="4">
    <source>
        <dbReference type="Pfam" id="PF02368"/>
    </source>
</evidence>
<feature type="chain" id="PRO_5041793768" evidence="2">
    <location>
        <begin position="20"/>
        <end position="597"/>
    </location>
</feature>
<dbReference type="InterPro" id="IPR015914">
    <property type="entry name" value="PAPs_N"/>
</dbReference>
<sequence>MRKNVMKLTAGVLSTAVLAGMFATGIPTKIAAATEHWNDASRESTDWSNWKKNWAAYSSEYEHVSLTPGADETKLNYAWYSKTAETPKVRISTRQNMDGATEFTGAQTEAVTIDTTKYFSNKVTVSGLKENTSYYYQVFQDGKWQDTQNYTTQAFDEFSFLYVGDPQIGASKGQTSSESEKMENAGNVVTSAPEKNLAARNDSYNWNNVLNEALEDHSDVSFLVSAGDQVNYGSNEREYAGYLGAEALTSLPVATTIGNHDSVSNQYSLHFNNPNAFSDTDTNYVQGKTKAGTDYYYRYGNVLFIVLDTNNYNCATHENVMKKAINENKDAKWRIVVFHQDIYGSGYDHSDSDGMVLRTQLTPLMDKYKIDVVMQGHDHTYSRTFQLEGDGKDHTSYSTYGYKSVEEAEKDSDYQAQNNCYEIVNKTVGGTVTNPEGTVYLEANSATGSKFYNLIASKQDFISERSQTWTPTYSVVKVTDKKFSVTTYDATTRKQLQGSTTYTIVKDAVKQTIQAKNSYKKTVGDKAFSLNAKAKTPLTYTSSDKKIATIDKNGKVTVKKAGKVTITVKAAATSQYQAAGKTITITVTKKAVKKAVK</sequence>
<dbReference type="Proteomes" id="UP000049979">
    <property type="component" value="Unassembled WGS sequence"/>
</dbReference>
<accession>A0A0M6WJC7</accession>
<proteinExistence type="predicted"/>
<evidence type="ECO:0000256" key="1">
    <source>
        <dbReference type="ARBA" id="ARBA00022729"/>
    </source>
</evidence>
<dbReference type="AlphaFoldDB" id="A0A0M6WJC7"/>
<dbReference type="InterPro" id="IPR039331">
    <property type="entry name" value="PAPs-like"/>
</dbReference>
<gene>
    <name evidence="7" type="ORF">ERS852420_02168</name>
    <name evidence="6" type="ORF">M72_25871</name>
</gene>
<dbReference type="GO" id="GO:0046872">
    <property type="term" value="F:metal ion binding"/>
    <property type="evidence" value="ECO:0007669"/>
    <property type="project" value="InterPro"/>
</dbReference>
<dbReference type="InterPro" id="IPR008964">
    <property type="entry name" value="Invasin/intimin_cell_adhesion"/>
</dbReference>
<dbReference type="STRING" id="301302.ERS852420_02168"/>
<evidence type="ECO:0000256" key="2">
    <source>
        <dbReference type="SAM" id="SignalP"/>
    </source>
</evidence>
<dbReference type="Gene3D" id="3.60.21.10">
    <property type="match status" value="1"/>
</dbReference>
<evidence type="ECO:0000259" key="5">
    <source>
        <dbReference type="Pfam" id="PF16656"/>
    </source>
</evidence>
<evidence type="ECO:0000313" key="8">
    <source>
        <dbReference type="Proteomes" id="UP000049979"/>
    </source>
</evidence>
<evidence type="ECO:0000313" key="6">
    <source>
        <dbReference type="EMBL" id="CRL36261.1"/>
    </source>
</evidence>
<dbReference type="EMBL" id="CYXV01000009">
    <property type="protein sequence ID" value="CUN01976.1"/>
    <property type="molecule type" value="Genomic_DNA"/>
</dbReference>